<dbReference type="PANTHER" id="PTHR43319">
    <property type="entry name" value="BETA-LACTAMASE-RELATED"/>
    <property type="match status" value="1"/>
</dbReference>
<dbReference type="PANTHER" id="PTHR43319:SF3">
    <property type="entry name" value="BETA-LACTAMASE-RELATED DOMAIN-CONTAINING PROTEIN"/>
    <property type="match status" value="1"/>
</dbReference>
<dbReference type="AlphaFoldDB" id="A0A4R5XT06"/>
<evidence type="ECO:0000313" key="3">
    <source>
        <dbReference type="Proteomes" id="UP000294621"/>
    </source>
</evidence>
<dbReference type="Proteomes" id="UP000294621">
    <property type="component" value="Unassembled WGS sequence"/>
</dbReference>
<proteinExistence type="predicted"/>
<feature type="domain" description="Beta-lactamase-related" evidence="1">
    <location>
        <begin position="30"/>
        <end position="346"/>
    </location>
</feature>
<dbReference type="InterPro" id="IPR052907">
    <property type="entry name" value="Beta-lactamase/esterase"/>
</dbReference>
<dbReference type="Gene3D" id="3.40.710.10">
    <property type="entry name" value="DD-peptidase/beta-lactamase superfamily"/>
    <property type="match status" value="1"/>
</dbReference>
<sequence>MRRIVVNGYTTQGFEGLADVFGRLGSIQPAGGAALSVYQHGRCVADLSFGDYSTSSRQVVFSVSKLLIAVALHKVAERGSLNLDTPLAKAWPDFGSAGGAGISVRDVMAHRTSLAALDVAMTAEDVLNGGDRSAVLNAAAGAHLLEGHGYHAVTYGTILEAVVEETLGISVSKLLKDEIATPLDVDLNLGAGSSDVCPLLFAEPAEVLIPGSPAQGRDGLLSALVNDPELFNSGAFLSAGLSSMGVVTTAAALARVMASTVGEVGGIRLLAPSTLDAMVQVRSAGVDEVLGVPTSFGSGPQLAFPRLPIGSSAFGHEGAGGSVAFADPGLALAVGFSTNLFPSAPGASPLFLGLLPTLRLVAREGIGVS</sequence>
<dbReference type="Pfam" id="PF00144">
    <property type="entry name" value="Beta-lactamase"/>
    <property type="match status" value="1"/>
</dbReference>
<dbReference type="EMBL" id="SMZQ01000009">
    <property type="protein sequence ID" value="TDL34016.1"/>
    <property type="molecule type" value="Genomic_DNA"/>
</dbReference>
<dbReference type="InterPro" id="IPR012338">
    <property type="entry name" value="Beta-lactam/transpept-like"/>
</dbReference>
<protein>
    <submittedName>
        <fullName evidence="2">Class A beta-lactamase-related serine hydrolase</fullName>
    </submittedName>
</protein>
<evidence type="ECO:0000313" key="2">
    <source>
        <dbReference type="EMBL" id="TDL34016.1"/>
    </source>
</evidence>
<organism evidence="2 3">
    <name type="scientific">Arthrobacter nitrophenolicus</name>
    <dbReference type="NCBI Taxonomy" id="683150"/>
    <lineage>
        <taxon>Bacteria</taxon>
        <taxon>Bacillati</taxon>
        <taxon>Actinomycetota</taxon>
        <taxon>Actinomycetes</taxon>
        <taxon>Micrococcales</taxon>
        <taxon>Micrococcaceae</taxon>
        <taxon>Arthrobacter</taxon>
    </lineage>
</organism>
<evidence type="ECO:0000259" key="1">
    <source>
        <dbReference type="Pfam" id="PF00144"/>
    </source>
</evidence>
<dbReference type="InterPro" id="IPR001466">
    <property type="entry name" value="Beta-lactam-related"/>
</dbReference>
<name>A0A4R5XT06_9MICC</name>
<dbReference type="GO" id="GO:0016787">
    <property type="term" value="F:hydrolase activity"/>
    <property type="evidence" value="ECO:0007669"/>
    <property type="project" value="UniProtKB-KW"/>
</dbReference>
<keyword evidence="2" id="KW-0378">Hydrolase</keyword>
<comment type="caution">
    <text evidence="2">The sequence shown here is derived from an EMBL/GenBank/DDBJ whole genome shotgun (WGS) entry which is preliminary data.</text>
</comment>
<accession>A0A4R5XT06</accession>
<reference evidence="2 3" key="1">
    <citation type="submission" date="2019-03" db="EMBL/GenBank/DDBJ databases">
        <title>Genome Sequencing and Assembly of Various Microbes Isolated from Partially Reclaimed Soil and Acid Mine Drainage (AMD) Site.</title>
        <authorList>
            <person name="Steinbock B."/>
            <person name="Bechtold R."/>
            <person name="Sevigny J.L."/>
            <person name="Thomas D."/>
            <person name="Cuthill L.R."/>
            <person name="Aveiro Johannsen E.J."/>
            <person name="Thomas K."/>
            <person name="Ghosh A."/>
        </authorList>
    </citation>
    <scope>NUCLEOTIDE SEQUENCE [LARGE SCALE GENOMIC DNA]</scope>
    <source>
        <strain evidence="2 3">S-A1</strain>
    </source>
</reference>
<dbReference type="SUPFAM" id="SSF56601">
    <property type="entry name" value="beta-lactamase/transpeptidase-like"/>
    <property type="match status" value="1"/>
</dbReference>
<gene>
    <name evidence="2" type="ORF">E2R57_16020</name>
</gene>
<dbReference type="RefSeq" id="WP_205753993.1">
    <property type="nucleotide sequence ID" value="NZ_SMZQ01000009.1"/>
</dbReference>